<evidence type="ECO:0000313" key="3">
    <source>
        <dbReference type="Proteomes" id="UP001055658"/>
    </source>
</evidence>
<name>A0ABY4VJJ2_9GAMM</name>
<organism evidence="2 3">
    <name type="scientific">Microbulbifer variabilis</name>
    <dbReference type="NCBI Taxonomy" id="266805"/>
    <lineage>
        <taxon>Bacteria</taxon>
        <taxon>Pseudomonadati</taxon>
        <taxon>Pseudomonadota</taxon>
        <taxon>Gammaproteobacteria</taxon>
        <taxon>Cellvibrionales</taxon>
        <taxon>Microbulbiferaceae</taxon>
        <taxon>Microbulbifer</taxon>
    </lineage>
</organism>
<protein>
    <recommendedName>
        <fullName evidence="4">Lipoprotein</fullName>
    </recommendedName>
</protein>
<dbReference type="EMBL" id="CP092418">
    <property type="protein sequence ID" value="USD22622.1"/>
    <property type="molecule type" value="Genomic_DNA"/>
</dbReference>
<evidence type="ECO:0000313" key="2">
    <source>
        <dbReference type="EMBL" id="USD22622.1"/>
    </source>
</evidence>
<sequence>MHYLILPLALVFALSGCDRKGEPHKAQSSGSEVTTGQTASEAMKQPIKRNASSTAEDPTNQLQATASGSETICTPGWFTWVQRQVMAQQDGDLKKMYPSGLPPIGSAEWFDAITKLTGGNLADVKPGSPEWCLAVQKRLSHPGDQGL</sequence>
<evidence type="ECO:0000256" key="1">
    <source>
        <dbReference type="SAM" id="MobiDB-lite"/>
    </source>
</evidence>
<dbReference type="Proteomes" id="UP001055658">
    <property type="component" value="Chromosome"/>
</dbReference>
<feature type="compositionally biased region" description="Polar residues" evidence="1">
    <location>
        <begin position="50"/>
        <end position="68"/>
    </location>
</feature>
<keyword evidence="3" id="KW-1185">Reference proteome</keyword>
<proteinExistence type="predicted"/>
<feature type="compositionally biased region" description="Polar residues" evidence="1">
    <location>
        <begin position="26"/>
        <end position="40"/>
    </location>
</feature>
<reference evidence="2" key="1">
    <citation type="submission" date="2022-02" db="EMBL/GenBank/DDBJ databases">
        <title>Coral-associated bacteria.</title>
        <authorList>
            <person name="Tang K."/>
            <person name="Wang X."/>
        </authorList>
    </citation>
    <scope>NUCLEOTIDE SEQUENCE</scope>
    <source>
        <strain evidence="2">SCSIO 43006</strain>
    </source>
</reference>
<dbReference type="RefSeq" id="WP_252084978.1">
    <property type="nucleotide sequence ID" value="NZ_CP092418.1"/>
</dbReference>
<accession>A0ABY4VJJ2</accession>
<gene>
    <name evidence="2" type="ORF">MJO52_05680</name>
</gene>
<evidence type="ECO:0008006" key="4">
    <source>
        <dbReference type="Google" id="ProtNLM"/>
    </source>
</evidence>
<feature type="region of interest" description="Disordered" evidence="1">
    <location>
        <begin position="21"/>
        <end position="68"/>
    </location>
</feature>